<organism evidence="1 2">
    <name type="scientific">Litchfieldia luteola</name>
    <dbReference type="NCBI Taxonomy" id="682179"/>
    <lineage>
        <taxon>Bacteria</taxon>
        <taxon>Bacillati</taxon>
        <taxon>Bacillota</taxon>
        <taxon>Bacilli</taxon>
        <taxon>Bacillales</taxon>
        <taxon>Bacillaceae</taxon>
        <taxon>Litchfieldia</taxon>
    </lineage>
</organism>
<gene>
    <name evidence="1" type="ORF">IMZ08_14125</name>
</gene>
<keyword evidence="2" id="KW-1185">Reference proteome</keyword>
<evidence type="ECO:0000313" key="1">
    <source>
        <dbReference type="EMBL" id="MBE4909200.1"/>
    </source>
</evidence>
<dbReference type="RefSeq" id="WP_193537593.1">
    <property type="nucleotide sequence ID" value="NZ_JADCLJ010000021.1"/>
</dbReference>
<dbReference type="EMBL" id="JADCLJ010000021">
    <property type="protein sequence ID" value="MBE4909200.1"/>
    <property type="molecule type" value="Genomic_DNA"/>
</dbReference>
<comment type="caution">
    <text evidence="1">The sequence shown here is derived from an EMBL/GenBank/DDBJ whole genome shotgun (WGS) entry which is preliminary data.</text>
</comment>
<dbReference type="Proteomes" id="UP001516662">
    <property type="component" value="Unassembled WGS sequence"/>
</dbReference>
<accession>A0ABR9QL29</accession>
<name>A0ABR9QL29_9BACI</name>
<reference evidence="1 2" key="1">
    <citation type="submission" date="2020-10" db="EMBL/GenBank/DDBJ databases">
        <title>Bacillus sp. HD4P25, an endophyte from a halophyte.</title>
        <authorList>
            <person name="Sun J.-Q."/>
        </authorList>
    </citation>
    <scope>NUCLEOTIDE SEQUENCE [LARGE SCALE GENOMIC DNA]</scope>
    <source>
        <strain evidence="1 2">YIM 93174</strain>
    </source>
</reference>
<evidence type="ECO:0000313" key="2">
    <source>
        <dbReference type="Proteomes" id="UP001516662"/>
    </source>
</evidence>
<sequence length="107" mass="12463">MVEFKELLILVYMNEYKDSYLLSEVKELCNFSTAQMKKSINDLLDKNLLCNSKGRLILTSESETLLKEKGLINISITDLFQQDTVTLEFIDEPLSFEDIYIPKNFKL</sequence>
<protein>
    <submittedName>
        <fullName evidence="1">Uncharacterized protein</fullName>
    </submittedName>
</protein>
<proteinExistence type="predicted"/>